<name>A0A812QGZ0_9DINO</name>
<keyword evidence="2" id="KW-1185">Reference proteome</keyword>
<dbReference type="AlphaFoldDB" id="A0A812QGZ0"/>
<accession>A0A812QGZ0</accession>
<evidence type="ECO:0000313" key="1">
    <source>
        <dbReference type="EMBL" id="CAE7389690.1"/>
    </source>
</evidence>
<comment type="caution">
    <text evidence="1">The sequence shown here is derived from an EMBL/GenBank/DDBJ whole genome shotgun (WGS) entry which is preliminary data.</text>
</comment>
<dbReference type="Proteomes" id="UP000604046">
    <property type="component" value="Unassembled WGS sequence"/>
</dbReference>
<dbReference type="OrthoDB" id="10601879at2759"/>
<proteinExistence type="predicted"/>
<dbReference type="EMBL" id="CAJNDS010002242">
    <property type="protein sequence ID" value="CAE7389690.1"/>
    <property type="molecule type" value="Genomic_DNA"/>
</dbReference>
<feature type="non-terminal residue" evidence="1">
    <location>
        <position position="1"/>
    </location>
</feature>
<organism evidence="1 2">
    <name type="scientific">Symbiodinium natans</name>
    <dbReference type="NCBI Taxonomy" id="878477"/>
    <lineage>
        <taxon>Eukaryota</taxon>
        <taxon>Sar</taxon>
        <taxon>Alveolata</taxon>
        <taxon>Dinophyceae</taxon>
        <taxon>Suessiales</taxon>
        <taxon>Symbiodiniaceae</taxon>
        <taxon>Symbiodinium</taxon>
    </lineage>
</organism>
<reference evidence="1" key="1">
    <citation type="submission" date="2021-02" db="EMBL/GenBank/DDBJ databases">
        <authorList>
            <person name="Dougan E. K."/>
            <person name="Rhodes N."/>
            <person name="Thang M."/>
            <person name="Chan C."/>
        </authorList>
    </citation>
    <scope>NUCLEOTIDE SEQUENCE</scope>
</reference>
<sequence length="249" mass="29611">EQDFLDGKTDPSWKLDQFKDNKHFIANSTGQRLVYKGDSSSFFGWMKLGFGQQAGECEWMDEPENGWDEFDKELNTEKLNFTQDAKNAGKAYNGIQYADKWQWIYLDKWDLPWHADEQSENEINMCGLKKVAKDDIPLYRIFERNMMKRYKDRVFNVIPMDEKEEIRKWVWQNLLGFTELKLKLEWVKMQHVKFFNKAHTLDMTVARDFDEVLLEIEKPSDHANKEIADMYILLPPGRLLLRGAASFFR</sequence>
<gene>
    <name evidence="1" type="primary">rsph1</name>
    <name evidence="1" type="ORF">SNAT2548_LOCUS21242</name>
</gene>
<protein>
    <submittedName>
        <fullName evidence="1">Rsph1 protein</fullName>
    </submittedName>
</protein>
<evidence type="ECO:0000313" key="2">
    <source>
        <dbReference type="Proteomes" id="UP000604046"/>
    </source>
</evidence>